<accession>A0A2N5US80</accession>
<sequence>MGYNIDHAPAQFDSHEMICVVGASIARVGNGRKEFPGDPAGDQADSNHATDHHSRIVSPYERRADGRREGRRPWPRPVGID</sequence>
<proteinExistence type="predicted"/>
<dbReference type="EMBL" id="PGCJ01000257">
    <property type="protein sequence ID" value="PLW35464.1"/>
    <property type="molecule type" value="Genomic_DNA"/>
</dbReference>
<organism evidence="3 5">
    <name type="scientific">Puccinia coronata f. sp. avenae</name>
    <dbReference type="NCBI Taxonomy" id="200324"/>
    <lineage>
        <taxon>Eukaryota</taxon>
        <taxon>Fungi</taxon>
        <taxon>Dikarya</taxon>
        <taxon>Basidiomycota</taxon>
        <taxon>Pucciniomycotina</taxon>
        <taxon>Pucciniomycetes</taxon>
        <taxon>Pucciniales</taxon>
        <taxon>Pucciniaceae</taxon>
        <taxon>Puccinia</taxon>
    </lineage>
</organism>
<comment type="caution">
    <text evidence="3">The sequence shown here is derived from an EMBL/GenBank/DDBJ whole genome shotgun (WGS) entry which is preliminary data.</text>
</comment>
<evidence type="ECO:0000313" key="5">
    <source>
        <dbReference type="Proteomes" id="UP000235392"/>
    </source>
</evidence>
<name>A0A2N5US80_9BASI</name>
<evidence type="ECO:0000313" key="3">
    <source>
        <dbReference type="EMBL" id="PLW40487.1"/>
    </source>
</evidence>
<dbReference type="Proteomes" id="UP000235392">
    <property type="component" value="Unassembled WGS sequence"/>
</dbReference>
<dbReference type="Proteomes" id="UP000235388">
    <property type="component" value="Unassembled WGS sequence"/>
</dbReference>
<protein>
    <submittedName>
        <fullName evidence="3">Uncharacterized protein</fullName>
    </submittedName>
</protein>
<keyword evidence="4" id="KW-1185">Reference proteome</keyword>
<dbReference type="AlphaFoldDB" id="A0A2N5US80"/>
<dbReference type="EMBL" id="PGCI01000101">
    <property type="protein sequence ID" value="PLW40487.1"/>
    <property type="molecule type" value="Genomic_DNA"/>
</dbReference>
<gene>
    <name evidence="2" type="ORF">PCANC_14691</name>
    <name evidence="3" type="ORF">PCASD_08845</name>
</gene>
<evidence type="ECO:0000313" key="4">
    <source>
        <dbReference type="Proteomes" id="UP000235388"/>
    </source>
</evidence>
<feature type="compositionally biased region" description="Basic and acidic residues" evidence="1">
    <location>
        <begin position="48"/>
        <end position="72"/>
    </location>
</feature>
<reference evidence="4 5" key="1">
    <citation type="submission" date="2017-11" db="EMBL/GenBank/DDBJ databases">
        <title>De novo assembly and phasing of dikaryotic genomes from two isolates of Puccinia coronata f. sp. avenae, the causal agent of oat crown rust.</title>
        <authorList>
            <person name="Miller M.E."/>
            <person name="Zhang Y."/>
            <person name="Omidvar V."/>
            <person name="Sperschneider J."/>
            <person name="Schwessinger B."/>
            <person name="Raley C."/>
            <person name="Palmer J.M."/>
            <person name="Garnica D."/>
            <person name="Upadhyaya N."/>
            <person name="Rathjen J."/>
            <person name="Taylor J.M."/>
            <person name="Park R.F."/>
            <person name="Dodds P.N."/>
            <person name="Hirsch C.D."/>
            <person name="Kianian S.F."/>
            <person name="Figueroa M."/>
        </authorList>
    </citation>
    <scope>NUCLEOTIDE SEQUENCE [LARGE SCALE GENOMIC DNA]</scope>
    <source>
        <strain evidence="2">12NC29</strain>
        <strain evidence="3">12SD80</strain>
    </source>
</reference>
<evidence type="ECO:0000313" key="2">
    <source>
        <dbReference type="EMBL" id="PLW35464.1"/>
    </source>
</evidence>
<feature type="region of interest" description="Disordered" evidence="1">
    <location>
        <begin position="29"/>
        <end position="81"/>
    </location>
</feature>
<evidence type="ECO:0000256" key="1">
    <source>
        <dbReference type="SAM" id="MobiDB-lite"/>
    </source>
</evidence>